<evidence type="ECO:0000313" key="2">
    <source>
        <dbReference type="EMBL" id="MEF2968869.1"/>
    </source>
</evidence>
<dbReference type="Proteomes" id="UP001306950">
    <property type="component" value="Unassembled WGS sequence"/>
</dbReference>
<protein>
    <submittedName>
        <fullName evidence="2">Uncharacterized protein</fullName>
    </submittedName>
</protein>
<evidence type="ECO:0000256" key="1">
    <source>
        <dbReference type="SAM" id="MobiDB-lite"/>
    </source>
</evidence>
<keyword evidence="3" id="KW-1185">Reference proteome</keyword>
<dbReference type="RefSeq" id="WP_331848989.1">
    <property type="nucleotide sequence ID" value="NZ_JAZHPZ010000019.1"/>
</dbReference>
<evidence type="ECO:0000313" key="3">
    <source>
        <dbReference type="Proteomes" id="UP001306950"/>
    </source>
</evidence>
<name>A0ABU7VYM1_9BACL</name>
<comment type="caution">
    <text evidence="2">The sequence shown here is derived from an EMBL/GenBank/DDBJ whole genome shotgun (WGS) entry which is preliminary data.</text>
</comment>
<organism evidence="2 3">
    <name type="scientific">Paenibacillus haidiansis</name>
    <dbReference type="NCBI Taxonomy" id="1574488"/>
    <lineage>
        <taxon>Bacteria</taxon>
        <taxon>Bacillati</taxon>
        <taxon>Bacillota</taxon>
        <taxon>Bacilli</taxon>
        <taxon>Bacillales</taxon>
        <taxon>Paenibacillaceae</taxon>
        <taxon>Paenibacillus</taxon>
    </lineage>
</organism>
<accession>A0ABU7VYM1</accession>
<reference evidence="2 3" key="1">
    <citation type="submission" date="2024-02" db="EMBL/GenBank/DDBJ databases">
        <title>A nitrogen-fixing paenibacillus bacterium.</title>
        <authorList>
            <person name="Zhang W.L."/>
            <person name="Chen S.F."/>
        </authorList>
    </citation>
    <scope>NUCLEOTIDE SEQUENCE [LARGE SCALE GENOMIC DNA]</scope>
    <source>
        <strain evidence="2 3">M1</strain>
    </source>
</reference>
<feature type="region of interest" description="Disordered" evidence="1">
    <location>
        <begin position="1"/>
        <end position="25"/>
    </location>
</feature>
<gene>
    <name evidence="2" type="ORF">V3851_24025</name>
</gene>
<dbReference type="EMBL" id="JAZHPZ010000019">
    <property type="protein sequence ID" value="MEF2968869.1"/>
    <property type="molecule type" value="Genomic_DNA"/>
</dbReference>
<proteinExistence type="predicted"/>
<sequence length="104" mass="11387">MAAQPQKNKRNKRAQKSGQNNSLPIFRGNKKLELTVAALLLTGKLKVDSVQLYTDASLFVSLVGKFKTTGNDSVDKLVNFMNENGNMTLNDIMEALKKKTGNSG</sequence>